<accession>A0AAD5R1N3</accession>
<dbReference type="EMBL" id="JAHQIW010006057">
    <property type="protein sequence ID" value="KAJ1367978.1"/>
    <property type="molecule type" value="Genomic_DNA"/>
</dbReference>
<gene>
    <name evidence="1" type="ORF">KIN20_029021</name>
</gene>
<dbReference type="AlphaFoldDB" id="A0AAD5R1N3"/>
<proteinExistence type="predicted"/>
<keyword evidence="2" id="KW-1185">Reference proteome</keyword>
<reference evidence="1" key="1">
    <citation type="submission" date="2021-06" db="EMBL/GenBank/DDBJ databases">
        <title>Parelaphostrongylus tenuis whole genome reference sequence.</title>
        <authorList>
            <person name="Garwood T.J."/>
            <person name="Larsen P.A."/>
            <person name="Fountain-Jones N.M."/>
            <person name="Garbe J.R."/>
            <person name="Macchietto M.G."/>
            <person name="Kania S.A."/>
            <person name="Gerhold R.W."/>
            <person name="Richards J.E."/>
            <person name="Wolf T.M."/>
        </authorList>
    </citation>
    <scope>NUCLEOTIDE SEQUENCE</scope>
    <source>
        <strain evidence="1">MNPRO001-30</strain>
        <tissue evidence="1">Meninges</tissue>
    </source>
</reference>
<protein>
    <submittedName>
        <fullName evidence="1">Uncharacterized protein</fullName>
    </submittedName>
</protein>
<evidence type="ECO:0000313" key="1">
    <source>
        <dbReference type="EMBL" id="KAJ1367978.1"/>
    </source>
</evidence>
<evidence type="ECO:0000313" key="2">
    <source>
        <dbReference type="Proteomes" id="UP001196413"/>
    </source>
</evidence>
<comment type="caution">
    <text evidence="1">The sequence shown here is derived from an EMBL/GenBank/DDBJ whole genome shotgun (WGS) entry which is preliminary data.</text>
</comment>
<name>A0AAD5R1N3_PARTN</name>
<sequence length="96" mass="10333">MDETYCIIVGNTVTGICTVKMNENKKCNMPMGDMVQITTINGTHLTISGTFSTTNIIMANWSRAMWQSVVDRAVRVLASGPFGSPFLSARATVGGN</sequence>
<organism evidence="1 2">
    <name type="scientific">Parelaphostrongylus tenuis</name>
    <name type="common">Meningeal worm</name>
    <dbReference type="NCBI Taxonomy" id="148309"/>
    <lineage>
        <taxon>Eukaryota</taxon>
        <taxon>Metazoa</taxon>
        <taxon>Ecdysozoa</taxon>
        <taxon>Nematoda</taxon>
        <taxon>Chromadorea</taxon>
        <taxon>Rhabditida</taxon>
        <taxon>Rhabditina</taxon>
        <taxon>Rhabditomorpha</taxon>
        <taxon>Strongyloidea</taxon>
        <taxon>Metastrongylidae</taxon>
        <taxon>Parelaphostrongylus</taxon>
    </lineage>
</organism>
<dbReference type="Proteomes" id="UP001196413">
    <property type="component" value="Unassembled WGS sequence"/>
</dbReference>